<dbReference type="Pfam" id="PF13759">
    <property type="entry name" value="2OG-FeII_Oxy_5"/>
    <property type="match status" value="1"/>
</dbReference>
<gene>
    <name evidence="1" type="ORF">ACFOMD_10145</name>
</gene>
<dbReference type="InterPro" id="IPR011990">
    <property type="entry name" value="TPR-like_helical_dom_sf"/>
</dbReference>
<accession>A0ABV7XCF4</accession>
<name>A0ABV7XCF4_9SPHN</name>
<dbReference type="Gene3D" id="2.60.120.620">
    <property type="entry name" value="q2cbj1_9rhob like domain"/>
    <property type="match status" value="1"/>
</dbReference>
<evidence type="ECO:0000313" key="2">
    <source>
        <dbReference type="Proteomes" id="UP001595615"/>
    </source>
</evidence>
<organism evidence="1 2">
    <name type="scientific">Sphingoaurantiacus capsulatus</name>
    <dbReference type="NCBI Taxonomy" id="1771310"/>
    <lineage>
        <taxon>Bacteria</taxon>
        <taxon>Pseudomonadati</taxon>
        <taxon>Pseudomonadota</taxon>
        <taxon>Alphaproteobacteria</taxon>
        <taxon>Sphingomonadales</taxon>
        <taxon>Sphingosinicellaceae</taxon>
        <taxon>Sphingoaurantiacus</taxon>
    </lineage>
</organism>
<dbReference type="InterPro" id="IPR012668">
    <property type="entry name" value="CHP02466"/>
</dbReference>
<sequence>MPTREQLIDRARSARAAGRHAEAAAAWRDAIDLCPDEAVLYHNWAAALGDLRRHAEAAAALEAGFTKGLNAYQSYLVLARAKAGLLRHEEATRAYRRYLDSAPADVTAQIEHAQLLWMQTADAGHALETLDAAIRRLPAPVDLVIARCRLVGEMGDRDAAYAGLRAAMARYGPTAEALGAASAAALACGNAAAAVDHAVQLVAIHPSDAAALVAHAMALIAVGSYASAQETIDRLRTVNPLNQYHVALQGDLWRLTGSERQRDLYDYDRLIFRAPLEAPPGWPSAEAYVDDLVEALQTRHEYQAEPFFQSVRHGSQISSLASFDDPALQGFSAAVTPGARRFAEHLSSMSGPAGARSSGKANLVGAWSVQLPAGGFHADHIHPEGWISSACHLLCSNPGEGERSGWLKFGQSALPTSPQLTAEYFVEPSPGVVVFFPSYFWHGTVPTNGGSRLTVAADFVPT</sequence>
<proteinExistence type="predicted"/>
<evidence type="ECO:0000313" key="1">
    <source>
        <dbReference type="EMBL" id="MFC3712933.1"/>
    </source>
</evidence>
<reference evidence="2" key="1">
    <citation type="journal article" date="2019" name="Int. J. Syst. Evol. Microbiol.">
        <title>The Global Catalogue of Microorganisms (GCM) 10K type strain sequencing project: providing services to taxonomists for standard genome sequencing and annotation.</title>
        <authorList>
            <consortium name="The Broad Institute Genomics Platform"/>
            <consortium name="The Broad Institute Genome Sequencing Center for Infectious Disease"/>
            <person name="Wu L."/>
            <person name="Ma J."/>
        </authorList>
    </citation>
    <scope>NUCLEOTIDE SEQUENCE [LARGE SCALE GENOMIC DNA]</scope>
    <source>
        <strain evidence="2">KCTC 42644</strain>
    </source>
</reference>
<dbReference type="RefSeq" id="WP_380860786.1">
    <property type="nucleotide sequence ID" value="NZ_JBHRXV010000009.1"/>
</dbReference>
<dbReference type="EMBL" id="JBHRXV010000009">
    <property type="protein sequence ID" value="MFC3712933.1"/>
    <property type="molecule type" value="Genomic_DNA"/>
</dbReference>
<protein>
    <submittedName>
        <fullName evidence="1">2OG-Fe(II) oxygenase</fullName>
    </submittedName>
</protein>
<keyword evidence="2" id="KW-1185">Reference proteome</keyword>
<dbReference type="Proteomes" id="UP001595615">
    <property type="component" value="Unassembled WGS sequence"/>
</dbReference>
<dbReference type="Gene3D" id="1.25.40.10">
    <property type="entry name" value="Tetratricopeptide repeat domain"/>
    <property type="match status" value="2"/>
</dbReference>
<dbReference type="SUPFAM" id="SSF48452">
    <property type="entry name" value="TPR-like"/>
    <property type="match status" value="2"/>
</dbReference>
<comment type="caution">
    <text evidence="1">The sequence shown here is derived from an EMBL/GenBank/DDBJ whole genome shotgun (WGS) entry which is preliminary data.</text>
</comment>